<dbReference type="GO" id="GO:0000428">
    <property type="term" value="C:DNA-directed RNA polymerase complex"/>
    <property type="evidence" value="ECO:0007669"/>
    <property type="project" value="UniProtKB-KW"/>
</dbReference>
<dbReference type="SUPFAM" id="SSF57783">
    <property type="entry name" value="Zinc beta-ribbon"/>
    <property type="match status" value="1"/>
</dbReference>
<dbReference type="EC" id="2.7.7.101" evidence="12"/>
<dbReference type="RefSeq" id="WP_263038533.1">
    <property type="nucleotide sequence ID" value="NZ_JAOTPL010000017.1"/>
</dbReference>
<evidence type="ECO:0000256" key="14">
    <source>
        <dbReference type="PIRSR" id="PIRSR002811-1"/>
    </source>
</evidence>
<dbReference type="PIRSF" id="PIRSF002811">
    <property type="entry name" value="DnaG"/>
    <property type="match status" value="1"/>
</dbReference>
<protein>
    <recommendedName>
        <fullName evidence="12 13">DNA primase</fullName>
        <ecNumber evidence="12">2.7.7.101</ecNumber>
    </recommendedName>
</protein>
<evidence type="ECO:0000256" key="9">
    <source>
        <dbReference type="ARBA" id="ARBA00022842"/>
    </source>
</evidence>
<keyword evidence="10 12" id="KW-0238">DNA-binding</keyword>
<dbReference type="Gene3D" id="3.90.980.10">
    <property type="entry name" value="DNA primase, catalytic core, N-terminal domain"/>
    <property type="match status" value="1"/>
</dbReference>
<evidence type="ECO:0000256" key="3">
    <source>
        <dbReference type="ARBA" id="ARBA00022679"/>
    </source>
</evidence>
<dbReference type="Proteomes" id="UP001209317">
    <property type="component" value="Unassembled WGS sequence"/>
</dbReference>
<reference evidence="16" key="1">
    <citation type="submission" date="2022-10" db="EMBL/GenBank/DDBJ databases">
        <authorList>
            <person name="Kim H.S."/>
            <person name="Kim J.-S."/>
            <person name="Suh M.K."/>
            <person name="Eom M.K."/>
            <person name="Lee J.-S."/>
        </authorList>
    </citation>
    <scope>NUCLEOTIDE SEQUENCE</scope>
    <source>
        <strain evidence="16">LIP-5</strain>
    </source>
</reference>
<dbReference type="Gene3D" id="3.40.1360.10">
    <property type="match status" value="1"/>
</dbReference>
<dbReference type="GO" id="GO:0003677">
    <property type="term" value="F:DNA binding"/>
    <property type="evidence" value="ECO:0007669"/>
    <property type="project" value="UniProtKB-KW"/>
</dbReference>
<keyword evidence="11 12" id="KW-0804">Transcription</keyword>
<dbReference type="PROSITE" id="PS50880">
    <property type="entry name" value="TOPRIM"/>
    <property type="match status" value="1"/>
</dbReference>
<evidence type="ECO:0000256" key="6">
    <source>
        <dbReference type="ARBA" id="ARBA00022723"/>
    </source>
</evidence>
<evidence type="ECO:0000313" key="16">
    <source>
        <dbReference type="EMBL" id="MCU7695047.1"/>
    </source>
</evidence>
<keyword evidence="1 12" id="KW-0240">DNA-directed RNA polymerase</keyword>
<keyword evidence="6 12" id="KW-0479">Metal-binding</keyword>
<dbReference type="InterPro" id="IPR036977">
    <property type="entry name" value="DNA_primase_Znf_CHC2"/>
</dbReference>
<comment type="cofactor">
    <cofactor evidence="12 13 14">
        <name>Zn(2+)</name>
        <dbReference type="ChEBI" id="CHEBI:29105"/>
    </cofactor>
    <text evidence="12 13 14">Binds 1 zinc ion per monomer.</text>
</comment>
<dbReference type="FunFam" id="3.90.580.10:FF:000001">
    <property type="entry name" value="DNA primase"/>
    <property type="match status" value="1"/>
</dbReference>
<dbReference type="GO" id="GO:0006269">
    <property type="term" value="P:DNA replication, synthesis of primer"/>
    <property type="evidence" value="ECO:0007669"/>
    <property type="project" value="UniProtKB-UniRule"/>
</dbReference>
<comment type="catalytic activity">
    <reaction evidence="12">
        <text>ssDNA + n NTP = ssDNA/pppN(pN)n-1 hybrid + (n-1) diphosphate.</text>
        <dbReference type="EC" id="2.7.7.101"/>
    </reaction>
</comment>
<dbReference type="Gene3D" id="3.90.580.10">
    <property type="entry name" value="Zinc finger, CHC2-type domain"/>
    <property type="match status" value="1"/>
</dbReference>
<evidence type="ECO:0000256" key="7">
    <source>
        <dbReference type="ARBA" id="ARBA00022771"/>
    </source>
</evidence>
<keyword evidence="5 12" id="KW-0235">DNA replication</keyword>
<dbReference type="InterPro" id="IPR006295">
    <property type="entry name" value="DNA_primase_DnaG"/>
</dbReference>
<keyword evidence="9" id="KW-0460">Magnesium</keyword>
<dbReference type="PANTHER" id="PTHR30313:SF2">
    <property type="entry name" value="DNA PRIMASE"/>
    <property type="match status" value="1"/>
</dbReference>
<dbReference type="Pfam" id="PF08275">
    <property type="entry name" value="DNAG_N"/>
    <property type="match status" value="1"/>
</dbReference>
<dbReference type="HAMAP" id="MF_00974">
    <property type="entry name" value="DNA_primase_DnaG"/>
    <property type="match status" value="1"/>
</dbReference>
<evidence type="ECO:0000256" key="12">
    <source>
        <dbReference type="HAMAP-Rule" id="MF_00974"/>
    </source>
</evidence>
<dbReference type="InterPro" id="IPR013264">
    <property type="entry name" value="DNAG_N"/>
</dbReference>
<keyword evidence="8 12" id="KW-0862">Zinc</keyword>
<comment type="similarity">
    <text evidence="12 13">Belongs to the DnaG primase family.</text>
</comment>
<evidence type="ECO:0000256" key="2">
    <source>
        <dbReference type="ARBA" id="ARBA00022515"/>
    </source>
</evidence>
<organism evidence="16 17">
    <name type="scientific">Haoranjiania flava</name>
    <dbReference type="NCBI Taxonomy" id="1856322"/>
    <lineage>
        <taxon>Bacteria</taxon>
        <taxon>Pseudomonadati</taxon>
        <taxon>Bacteroidota</taxon>
        <taxon>Chitinophagia</taxon>
        <taxon>Chitinophagales</taxon>
        <taxon>Chitinophagaceae</taxon>
        <taxon>Haoranjiania</taxon>
    </lineage>
</organism>
<evidence type="ECO:0000256" key="8">
    <source>
        <dbReference type="ARBA" id="ARBA00022833"/>
    </source>
</evidence>
<dbReference type="AlphaFoldDB" id="A0AAE3IMY6"/>
<dbReference type="FunFam" id="3.40.1360.10:FF:000002">
    <property type="entry name" value="DNA primase"/>
    <property type="match status" value="1"/>
</dbReference>
<dbReference type="NCBIfam" id="TIGR01391">
    <property type="entry name" value="dnaG"/>
    <property type="match status" value="1"/>
</dbReference>
<feature type="domain" description="Toprim" evidence="15">
    <location>
        <begin position="261"/>
        <end position="342"/>
    </location>
</feature>
<evidence type="ECO:0000256" key="10">
    <source>
        <dbReference type="ARBA" id="ARBA00023125"/>
    </source>
</evidence>
<dbReference type="GO" id="GO:0008270">
    <property type="term" value="F:zinc ion binding"/>
    <property type="evidence" value="ECO:0007669"/>
    <property type="project" value="UniProtKB-UniRule"/>
</dbReference>
<dbReference type="CDD" id="cd03364">
    <property type="entry name" value="TOPRIM_DnaG_primases"/>
    <property type="match status" value="1"/>
</dbReference>
<keyword evidence="17" id="KW-1185">Reference proteome</keyword>
<dbReference type="SMART" id="SM00493">
    <property type="entry name" value="TOPRIM"/>
    <property type="match status" value="1"/>
</dbReference>
<dbReference type="InterPro" id="IPR002694">
    <property type="entry name" value="Znf_CHC2"/>
</dbReference>
<comment type="caution">
    <text evidence="16">The sequence shown here is derived from an EMBL/GenBank/DDBJ whole genome shotgun (WGS) entry which is preliminary data.</text>
</comment>
<evidence type="ECO:0000256" key="13">
    <source>
        <dbReference type="PIRNR" id="PIRNR002811"/>
    </source>
</evidence>
<accession>A0AAE3IMY6</accession>
<evidence type="ECO:0000259" key="15">
    <source>
        <dbReference type="PROSITE" id="PS50880"/>
    </source>
</evidence>
<keyword evidence="2 12" id="KW-0639">Primosome</keyword>
<evidence type="ECO:0000313" key="17">
    <source>
        <dbReference type="Proteomes" id="UP001209317"/>
    </source>
</evidence>
<evidence type="ECO:0000256" key="5">
    <source>
        <dbReference type="ARBA" id="ARBA00022705"/>
    </source>
</evidence>
<dbReference type="InterPro" id="IPR030846">
    <property type="entry name" value="DnaG_bac"/>
</dbReference>
<keyword evidence="4 12" id="KW-0548">Nucleotidyltransferase</keyword>
<evidence type="ECO:0000256" key="11">
    <source>
        <dbReference type="ARBA" id="ARBA00023163"/>
    </source>
</evidence>
<comment type="function">
    <text evidence="12 13">RNA polymerase that catalyzes the synthesis of short RNA molecules used as primers for DNA polymerase during DNA replication.</text>
</comment>
<dbReference type="SUPFAM" id="SSF56731">
    <property type="entry name" value="DNA primase core"/>
    <property type="match status" value="1"/>
</dbReference>
<dbReference type="InterPro" id="IPR050219">
    <property type="entry name" value="DnaG_primase"/>
</dbReference>
<comment type="subunit">
    <text evidence="12">Monomer. Interacts with DnaB.</text>
</comment>
<keyword evidence="7 12" id="KW-0863">Zinc-finger</keyword>
<dbReference type="Pfam" id="PF13155">
    <property type="entry name" value="Toprim_2"/>
    <property type="match status" value="1"/>
</dbReference>
<comment type="domain">
    <text evidence="12">Contains an N-terminal zinc-binding domain, a central core domain that contains the primase activity, and a C-terminal DnaB-binding domain.</text>
</comment>
<sequence length="639" mass="73689">MISQETIQQIHNRTDIIDVVGEFVKLKKRGANYLGLCPFHGEKTPSFTVSPSKEIFKCFGCGKSGNTITFLMEHEKYSYVEALKWLAGRYNIEIEEKEVSDEVRQQMQVADSLYILNNFAAKYFSEQLWNTDEGNNIALSYLEQRGFTKSILEKFQVGYSPNAYDAFTQAAINGQYNTDLLIKSGLTARNQHNDSLRDNYRGRIIFPVHNISGKVIGFGARVIGKAENTPKYINTPENEIYVKSKILYGTYFARQAIDKADECLLVEGYTDVVSLAQAGVENVVASGGTSLTTEQLRLIKKYTSNLTIIYDGDSAGVKAAMRGLDMALEEALNVRLVLIPDGEDPDSYVKKVGEKQFKKFIAEHKKDFILFEMEILLREAGNDIARKNDAVNKIAESISKINKAEDFTKQQEYIRQCASAMKIDEGGLTNLVNKYTREQIVRLEKREAFAEQRREVEVEQQKDTYFKVRDDIQEKNLLRVLIEFGLNQWDEQRTVAEYIFNELEDFPLHHEKYEKVYELYKNSYLQGMQPTAKTLMYTHDPEIAHTLVDITIFPYELSKRWEELSNRITDNKEEEEKNDVRLTVLYYKLRKIKSMIDENQEELEHAPSDDVTFQKLLIHQQLKNFEREITDQIGAVIVK</sequence>
<evidence type="ECO:0000256" key="4">
    <source>
        <dbReference type="ARBA" id="ARBA00022695"/>
    </source>
</evidence>
<gene>
    <name evidence="12 16" type="primary">dnaG</name>
    <name evidence="16" type="ORF">OD355_11005</name>
</gene>
<dbReference type="InterPro" id="IPR006171">
    <property type="entry name" value="TOPRIM_dom"/>
</dbReference>
<dbReference type="GO" id="GO:0003899">
    <property type="term" value="F:DNA-directed RNA polymerase activity"/>
    <property type="evidence" value="ECO:0007669"/>
    <property type="project" value="UniProtKB-UniRule"/>
</dbReference>
<dbReference type="InterPro" id="IPR037068">
    <property type="entry name" value="DNA_primase_core_N_sf"/>
</dbReference>
<dbReference type="GO" id="GO:0005737">
    <property type="term" value="C:cytoplasm"/>
    <property type="evidence" value="ECO:0007669"/>
    <property type="project" value="TreeGrafter"/>
</dbReference>
<keyword evidence="3 12" id="KW-0808">Transferase</keyword>
<dbReference type="PANTHER" id="PTHR30313">
    <property type="entry name" value="DNA PRIMASE"/>
    <property type="match status" value="1"/>
</dbReference>
<dbReference type="EMBL" id="JAOTPL010000017">
    <property type="protein sequence ID" value="MCU7695047.1"/>
    <property type="molecule type" value="Genomic_DNA"/>
</dbReference>
<dbReference type="SMART" id="SM00400">
    <property type="entry name" value="ZnF_CHCC"/>
    <property type="match status" value="1"/>
</dbReference>
<name>A0AAE3IMY6_9BACT</name>
<proteinExistence type="inferred from homology"/>
<dbReference type="GO" id="GO:1990077">
    <property type="term" value="C:primosome complex"/>
    <property type="evidence" value="ECO:0007669"/>
    <property type="project" value="UniProtKB-KW"/>
</dbReference>
<evidence type="ECO:0000256" key="1">
    <source>
        <dbReference type="ARBA" id="ARBA00022478"/>
    </source>
</evidence>
<dbReference type="InterPro" id="IPR034151">
    <property type="entry name" value="TOPRIM_DnaG_bac"/>
</dbReference>
<dbReference type="Pfam" id="PF01807">
    <property type="entry name" value="Zn_ribbon_DnaG"/>
    <property type="match status" value="1"/>
</dbReference>
<feature type="zinc finger region" description="CHC2-type" evidence="12 14">
    <location>
        <begin position="37"/>
        <end position="61"/>
    </location>
</feature>